<proteinExistence type="predicted"/>
<evidence type="ECO:0000256" key="2">
    <source>
        <dbReference type="SAM" id="SignalP"/>
    </source>
</evidence>
<gene>
    <name evidence="4" type="ORF">E1B00_10795</name>
</gene>
<dbReference type="OrthoDB" id="5966567at2"/>
<dbReference type="InterPro" id="IPR025392">
    <property type="entry name" value="DUF4124"/>
</dbReference>
<sequence>MNRPTLLIALAAVLLPGLASADKTTVYKTTDANGNTVYSQVETTGSETQQVDGRSPDAPVAATAEEKPKSDTETACANATAHLGVLNSGKRLQRDKDGDGKPEDLTPEEIASEKDLAQRQMTAFCAPAPEG</sequence>
<accession>A0A5C4RS77</accession>
<keyword evidence="5" id="KW-1185">Reference proteome</keyword>
<name>A0A5C4RS77_9GAMM</name>
<protein>
    <submittedName>
        <fullName evidence="4">DUF4124 domain-containing protein</fullName>
    </submittedName>
</protein>
<feature type="chain" id="PRO_5023021396" evidence="2">
    <location>
        <begin position="22"/>
        <end position="131"/>
    </location>
</feature>
<evidence type="ECO:0000313" key="5">
    <source>
        <dbReference type="Proteomes" id="UP000305760"/>
    </source>
</evidence>
<feature type="compositionally biased region" description="Basic and acidic residues" evidence="1">
    <location>
        <begin position="92"/>
        <end position="104"/>
    </location>
</feature>
<feature type="domain" description="DUF4124" evidence="3">
    <location>
        <begin position="14"/>
        <end position="65"/>
    </location>
</feature>
<dbReference type="Pfam" id="PF13511">
    <property type="entry name" value="DUF4124"/>
    <property type="match status" value="1"/>
</dbReference>
<feature type="region of interest" description="Disordered" evidence="1">
    <location>
        <begin position="43"/>
        <end position="116"/>
    </location>
</feature>
<dbReference type="EMBL" id="SMDR01000002">
    <property type="protein sequence ID" value="TNJ33809.1"/>
    <property type="molecule type" value="Genomic_DNA"/>
</dbReference>
<evidence type="ECO:0000259" key="3">
    <source>
        <dbReference type="Pfam" id="PF13511"/>
    </source>
</evidence>
<comment type="caution">
    <text evidence="4">The sequence shown here is derived from an EMBL/GenBank/DDBJ whole genome shotgun (WGS) entry which is preliminary data.</text>
</comment>
<feature type="signal peptide" evidence="2">
    <location>
        <begin position="1"/>
        <end position="21"/>
    </location>
</feature>
<dbReference type="RefSeq" id="WP_139448589.1">
    <property type="nucleotide sequence ID" value="NZ_SMDR01000002.1"/>
</dbReference>
<organism evidence="4 5">
    <name type="scientific">Arenimonas terrae</name>
    <dbReference type="NCBI Taxonomy" id="2546226"/>
    <lineage>
        <taxon>Bacteria</taxon>
        <taxon>Pseudomonadati</taxon>
        <taxon>Pseudomonadota</taxon>
        <taxon>Gammaproteobacteria</taxon>
        <taxon>Lysobacterales</taxon>
        <taxon>Lysobacteraceae</taxon>
        <taxon>Arenimonas</taxon>
    </lineage>
</organism>
<feature type="compositionally biased region" description="Polar residues" evidence="1">
    <location>
        <begin position="43"/>
        <end position="52"/>
    </location>
</feature>
<keyword evidence="2" id="KW-0732">Signal</keyword>
<dbReference type="AlphaFoldDB" id="A0A5C4RS77"/>
<evidence type="ECO:0000313" key="4">
    <source>
        <dbReference type="EMBL" id="TNJ33809.1"/>
    </source>
</evidence>
<dbReference type="Proteomes" id="UP000305760">
    <property type="component" value="Unassembled WGS sequence"/>
</dbReference>
<reference evidence="4 5" key="1">
    <citation type="submission" date="2019-03" db="EMBL/GenBank/DDBJ databases">
        <title>Arenimonas daejeonensis sp. nov., isolated from compost.</title>
        <authorList>
            <person name="Jeon C.O."/>
        </authorList>
    </citation>
    <scope>NUCLEOTIDE SEQUENCE [LARGE SCALE GENOMIC DNA]</scope>
    <source>
        <strain evidence="4 5">R29</strain>
    </source>
</reference>
<evidence type="ECO:0000256" key="1">
    <source>
        <dbReference type="SAM" id="MobiDB-lite"/>
    </source>
</evidence>